<name>A0A1V0AH42_9ACTN</name>
<sequence>MTSATQAYTYAAPSSLIDGRLGLATSGGRALSGPAVAPRFFSGVVTRAAPAAAGRVEPLPADLAQALLRLPRGCHQDAADRAAKIGAEVGAKASSEGGSEGGLEGGTRAGSEAGFEAGRLAARWLAGGGLADPECGHVWRHMVGASMVDFGDGEPEHFTEVRLQPVLRTTAPTGHRLIDEVLLREPYDWSMSKSGGTLRAWPAMLPSHREVVAVNFLPFLLRGHWGEWAAPAELASLDLAEGPLGESTAVILAYLLAGRVPGMIPLILSMAARGDLPAEAIGRQLALVLRRTWREIRPAVAALTELAEAGGQREVWRIVRALLPGMLPGEGQRITVTHAELVAFAADVARWAGARGEIPVVAEFARSRRTIRFVHECKRLHAQLTATEPTAVV</sequence>
<gene>
    <name evidence="2" type="ORF">BKM31_55785</name>
</gene>
<dbReference type="OrthoDB" id="3245799at2"/>
<dbReference type="EMBL" id="CP017717">
    <property type="protein sequence ID" value="AQZ69513.1"/>
    <property type="molecule type" value="Genomic_DNA"/>
</dbReference>
<proteinExistence type="predicted"/>
<accession>A0A1V0AH42</accession>
<dbReference type="Proteomes" id="UP000190797">
    <property type="component" value="Chromosome"/>
</dbReference>
<evidence type="ECO:0000313" key="3">
    <source>
        <dbReference type="Proteomes" id="UP000190797"/>
    </source>
</evidence>
<organism evidence="2 3">
    <name type="scientific">[Actinomadura] parvosata subsp. kistnae</name>
    <dbReference type="NCBI Taxonomy" id="1909395"/>
    <lineage>
        <taxon>Bacteria</taxon>
        <taxon>Bacillati</taxon>
        <taxon>Actinomycetota</taxon>
        <taxon>Actinomycetes</taxon>
        <taxon>Streptosporangiales</taxon>
        <taxon>Streptosporangiaceae</taxon>
        <taxon>Nonomuraea</taxon>
    </lineage>
</organism>
<evidence type="ECO:0000313" key="2">
    <source>
        <dbReference type="EMBL" id="AQZ69513.1"/>
    </source>
</evidence>
<dbReference type="STRING" id="1909395.BKM31_55785"/>
<dbReference type="KEGG" id="noa:BKM31_55785"/>
<keyword evidence="3" id="KW-1185">Reference proteome</keyword>
<feature type="compositionally biased region" description="Gly residues" evidence="1">
    <location>
        <begin position="98"/>
        <end position="108"/>
    </location>
</feature>
<feature type="region of interest" description="Disordered" evidence="1">
    <location>
        <begin position="91"/>
        <end position="110"/>
    </location>
</feature>
<reference evidence="3" key="1">
    <citation type="journal article" date="2017" name="Med. Chem. Commun.">
        <title>Nonomuraea sp. ATCC 55076 harbours the largest actinomycete chromosome to date and the kistamicin biosynthetic gene cluster.</title>
        <authorList>
            <person name="Nazari B."/>
            <person name="Forneris C.C."/>
            <person name="Gibson M.I."/>
            <person name="Moon K."/>
            <person name="Schramma K.R."/>
            <person name="Seyedsayamdost M.R."/>
        </authorList>
    </citation>
    <scope>NUCLEOTIDE SEQUENCE [LARGE SCALE GENOMIC DNA]</scope>
    <source>
        <strain evidence="3">ATCC 55076</strain>
    </source>
</reference>
<protein>
    <submittedName>
        <fullName evidence="2">Uncharacterized protein</fullName>
    </submittedName>
</protein>
<evidence type="ECO:0000256" key="1">
    <source>
        <dbReference type="SAM" id="MobiDB-lite"/>
    </source>
</evidence>
<dbReference type="RefSeq" id="WP_080045899.1">
    <property type="nucleotide sequence ID" value="NZ_CP017717.1"/>
</dbReference>
<dbReference type="AlphaFoldDB" id="A0A1V0AH42"/>